<dbReference type="Pfam" id="PF08284">
    <property type="entry name" value="RVP_2"/>
    <property type="match status" value="1"/>
</dbReference>
<dbReference type="InterPro" id="IPR001969">
    <property type="entry name" value="Aspartic_peptidase_AS"/>
</dbReference>
<name>A0ABM0USF3_CAMSA</name>
<gene>
    <name evidence="5" type="primary">LOC104728178</name>
</gene>
<dbReference type="InterPro" id="IPR000477">
    <property type="entry name" value="RT_dom"/>
</dbReference>
<dbReference type="CDD" id="cd01647">
    <property type="entry name" value="RT_LTR"/>
    <property type="match status" value="1"/>
</dbReference>
<dbReference type="InterPro" id="IPR043502">
    <property type="entry name" value="DNA/RNA_pol_sf"/>
</dbReference>
<dbReference type="SUPFAM" id="SSF56672">
    <property type="entry name" value="DNA/RNA polymerases"/>
    <property type="match status" value="1"/>
</dbReference>
<dbReference type="Pfam" id="PF03732">
    <property type="entry name" value="Retrotrans_gag"/>
    <property type="match status" value="1"/>
</dbReference>
<dbReference type="PANTHER" id="PTHR15503">
    <property type="entry name" value="LDOC1 RELATED"/>
    <property type="match status" value="1"/>
</dbReference>
<sequence length="757" mass="85206">MTLSPIAESPSTEEQADMFGDVYDKLGTLSLQIKEIQDGKRLSDQKLDTMLVRFNASDDRMLEIHKKLEFLLSSFPAPGTVKEQGSTSFLETPPSQDSRIPDPPPPSVPVRRELAPAMRDTYERGPNPRESLLKNVEMPLFDGTEAYSWIARVERFFRMGGFTDADRLELVSVSLTGDALSWYNWEINRLPFQSWLQFKARLLLRFGNLKSRGPSQSLFCLKQTGTVAEYIHQFEDLSSQVSGLDDNKLEGIFLNGLSLEMQEIIHMWKPQSLPEMVGVARDMESSLIRRVVLRELQSDKGTLKHHQESGQSNFSHSGGGKSKPFVTIQHSQREPPPATTSRPRKHFTDAELDEKRRRGLCFKCDGRYFKGHVCPNKELQVMAVIHGYEMEVLEENMVELEDTGNNEDQPQLMSLSYASYMGISSEHTMKMRGTLGKQPIVVMLDSGATHNFITPGLAAKLRVGHEKTTGLHIILGTGITVRGSGVCRQVSFSVQGVEFNGDLVTLDLANVDIILGMAWHRTLGDCDVNWDKQTISFWHRGRRETLCGELDLHVSKMSLKTFSTTVVPSFSKPSAVLSPLPEPLSTVLDTFADVFASPTTLPPIRGREHSIKLLPHSGTISVRPYRYPHAHKEAMGELVHEMLQAGIIRPSTSPFSSPVLLVKKKDNSWRFCVDYRALNRATIAEKFPIPLIDELLDELCGAQIFSKLDLRSGYHQIRMKEEDVEKTAFRTHDGHFEFLQDSGRAHRPPHHDSSSVL</sequence>
<dbReference type="InterPro" id="IPR021109">
    <property type="entry name" value="Peptidase_aspartic_dom_sf"/>
</dbReference>
<reference evidence="4" key="1">
    <citation type="journal article" date="2014" name="Nat. Commun.">
        <title>The emerging biofuel crop Camelina sativa retains a highly undifferentiated hexaploid genome structure.</title>
        <authorList>
            <person name="Kagale S."/>
            <person name="Koh C."/>
            <person name="Nixon J."/>
            <person name="Bollina V."/>
            <person name="Clarke W.E."/>
            <person name="Tuteja R."/>
            <person name="Spillane C."/>
            <person name="Robinson S.J."/>
            <person name="Links M.G."/>
            <person name="Clarke C."/>
            <person name="Higgins E.E."/>
            <person name="Huebert T."/>
            <person name="Sharpe A.G."/>
            <person name="Parkin I.A."/>
        </authorList>
    </citation>
    <scope>NUCLEOTIDE SEQUENCE [LARGE SCALE GENOMIC DNA]</scope>
    <source>
        <strain evidence="4">cv. DH55</strain>
    </source>
</reference>
<evidence type="ECO:0000313" key="4">
    <source>
        <dbReference type="Proteomes" id="UP000694864"/>
    </source>
</evidence>
<proteinExistence type="predicted"/>
<dbReference type="CDD" id="cd00303">
    <property type="entry name" value="retropepsin_like"/>
    <property type="match status" value="1"/>
</dbReference>
<feature type="region of interest" description="Disordered" evidence="1">
    <location>
        <begin position="299"/>
        <end position="350"/>
    </location>
</feature>
<dbReference type="Gene3D" id="3.10.10.10">
    <property type="entry name" value="HIV Type 1 Reverse Transcriptase, subunit A, domain 1"/>
    <property type="match status" value="1"/>
</dbReference>
<keyword evidence="4" id="KW-1185">Reference proteome</keyword>
<dbReference type="SUPFAM" id="SSF50630">
    <property type="entry name" value="Acid proteases"/>
    <property type="match status" value="1"/>
</dbReference>
<dbReference type="RefSeq" id="XP_010445504.1">
    <property type="nucleotide sequence ID" value="XM_010447202.1"/>
</dbReference>
<dbReference type="PANTHER" id="PTHR15503:SF22">
    <property type="entry name" value="TRANSPOSON TY3-I GAG POLYPROTEIN"/>
    <property type="match status" value="1"/>
</dbReference>
<protein>
    <submittedName>
        <fullName evidence="5">Uncharacterized protein LOC104728178</fullName>
    </submittedName>
</protein>
<evidence type="ECO:0000259" key="3">
    <source>
        <dbReference type="Pfam" id="PF03732"/>
    </source>
</evidence>
<feature type="compositionally biased region" description="Basic and acidic residues" evidence="1">
    <location>
        <begin position="299"/>
        <end position="308"/>
    </location>
</feature>
<dbReference type="InterPro" id="IPR043128">
    <property type="entry name" value="Rev_trsase/Diguanyl_cyclase"/>
</dbReference>
<dbReference type="InterPro" id="IPR005162">
    <property type="entry name" value="Retrotrans_gag_dom"/>
</dbReference>
<dbReference type="GeneID" id="104728178"/>
<dbReference type="Gene3D" id="2.40.70.10">
    <property type="entry name" value="Acid Proteases"/>
    <property type="match status" value="1"/>
</dbReference>
<evidence type="ECO:0000259" key="2">
    <source>
        <dbReference type="Pfam" id="PF00078"/>
    </source>
</evidence>
<feature type="domain" description="Reverse transcriptase" evidence="2">
    <location>
        <begin position="662"/>
        <end position="732"/>
    </location>
</feature>
<dbReference type="Gene3D" id="3.30.70.270">
    <property type="match status" value="1"/>
</dbReference>
<reference evidence="5" key="2">
    <citation type="submission" date="2025-08" db="UniProtKB">
        <authorList>
            <consortium name="RefSeq"/>
        </authorList>
    </citation>
    <scope>IDENTIFICATION</scope>
    <source>
        <tissue evidence="5">Leaf</tissue>
    </source>
</reference>
<feature type="region of interest" description="Disordered" evidence="1">
    <location>
        <begin position="82"/>
        <end position="108"/>
    </location>
</feature>
<accession>A0ABM0USF3</accession>
<dbReference type="Pfam" id="PF00078">
    <property type="entry name" value="RVT_1"/>
    <property type="match status" value="1"/>
</dbReference>
<organism evidence="4 5">
    <name type="scientific">Camelina sativa</name>
    <name type="common">False flax</name>
    <name type="synonym">Myagrum sativum</name>
    <dbReference type="NCBI Taxonomy" id="90675"/>
    <lineage>
        <taxon>Eukaryota</taxon>
        <taxon>Viridiplantae</taxon>
        <taxon>Streptophyta</taxon>
        <taxon>Embryophyta</taxon>
        <taxon>Tracheophyta</taxon>
        <taxon>Spermatophyta</taxon>
        <taxon>Magnoliopsida</taxon>
        <taxon>eudicotyledons</taxon>
        <taxon>Gunneridae</taxon>
        <taxon>Pentapetalae</taxon>
        <taxon>rosids</taxon>
        <taxon>malvids</taxon>
        <taxon>Brassicales</taxon>
        <taxon>Brassicaceae</taxon>
        <taxon>Camelineae</taxon>
        <taxon>Camelina</taxon>
    </lineage>
</organism>
<dbReference type="InterPro" id="IPR032567">
    <property type="entry name" value="RTL1-rel"/>
</dbReference>
<feature type="domain" description="Retrotransposon gag" evidence="3">
    <location>
        <begin position="170"/>
        <end position="258"/>
    </location>
</feature>
<dbReference type="Proteomes" id="UP000694864">
    <property type="component" value="Chromosome 11"/>
</dbReference>
<dbReference type="PROSITE" id="PS00141">
    <property type="entry name" value="ASP_PROTEASE"/>
    <property type="match status" value="1"/>
</dbReference>
<evidence type="ECO:0000256" key="1">
    <source>
        <dbReference type="SAM" id="MobiDB-lite"/>
    </source>
</evidence>
<evidence type="ECO:0000313" key="5">
    <source>
        <dbReference type="RefSeq" id="XP_010445504.1"/>
    </source>
</evidence>